<feature type="chain" id="PRO_5010281627" evidence="1">
    <location>
        <begin position="24"/>
        <end position="216"/>
    </location>
</feature>
<evidence type="ECO:0000313" key="2">
    <source>
        <dbReference type="EMBL" id="SDP73744.1"/>
    </source>
</evidence>
<sequence>MKKKNFVLMAMMAALTTSSIASASTITVEGSIQGNTAVTMQDGVIAKSYPINKDQEVIYYSANSSDAGSIKEVIDHNPTSYQKMEVAGHTVESWVENGVAYTKDNGQLVKSYKVNGHIDEIVAKSGDDAGSIIRTVDHNPTLEQTVTLLGHTAKSWLEGNEVKSEVDGRQGKTYTINKDIETIYYDSKSSDNAGSIKEVIDHNPDCYQTMTIELGE</sequence>
<feature type="signal peptide" evidence="1">
    <location>
        <begin position="1"/>
        <end position="23"/>
    </location>
</feature>
<dbReference type="Proteomes" id="UP000182412">
    <property type="component" value="Unassembled WGS sequence"/>
</dbReference>
<evidence type="ECO:0000313" key="3">
    <source>
        <dbReference type="Proteomes" id="UP000182412"/>
    </source>
</evidence>
<name>A0A1H0V5W8_SELRU</name>
<keyword evidence="1" id="KW-0732">Signal</keyword>
<proteinExistence type="predicted"/>
<evidence type="ECO:0000256" key="1">
    <source>
        <dbReference type="SAM" id="SignalP"/>
    </source>
</evidence>
<accession>A0A1H0V5W8</accession>
<reference evidence="2 3" key="1">
    <citation type="submission" date="2016-10" db="EMBL/GenBank/DDBJ databases">
        <authorList>
            <person name="de Groot N.N."/>
        </authorList>
    </citation>
    <scope>NUCLEOTIDE SEQUENCE [LARGE SCALE GENOMIC DNA]</scope>
    <source>
        <strain evidence="2 3">S137</strain>
    </source>
</reference>
<dbReference type="EMBL" id="FNJQ01000045">
    <property type="protein sequence ID" value="SDP73744.1"/>
    <property type="molecule type" value="Genomic_DNA"/>
</dbReference>
<dbReference type="AlphaFoldDB" id="A0A1H0V5W8"/>
<organism evidence="2 3">
    <name type="scientific">Selenomonas ruminantium</name>
    <dbReference type="NCBI Taxonomy" id="971"/>
    <lineage>
        <taxon>Bacteria</taxon>
        <taxon>Bacillati</taxon>
        <taxon>Bacillota</taxon>
        <taxon>Negativicutes</taxon>
        <taxon>Selenomonadales</taxon>
        <taxon>Selenomonadaceae</taxon>
        <taxon>Selenomonas</taxon>
    </lineage>
</organism>
<gene>
    <name evidence="2" type="ORF">SAMN05216366_14517</name>
</gene>
<protein>
    <submittedName>
        <fullName evidence="2">Uncharacterized protein</fullName>
    </submittedName>
</protein>